<name>A0AAX4HC17_9ASCO</name>
<evidence type="ECO:0000313" key="3">
    <source>
        <dbReference type="EMBL" id="WPK26123.1"/>
    </source>
</evidence>
<dbReference type="EMBL" id="CP138897">
    <property type="protein sequence ID" value="WPK26123.1"/>
    <property type="molecule type" value="Genomic_DNA"/>
</dbReference>
<reference evidence="3 4" key="1">
    <citation type="submission" date="2023-10" db="EMBL/GenBank/DDBJ databases">
        <title>Draft Genome Sequence of Candida saopaulonensis from a very Premature Infant with Sepsis.</title>
        <authorList>
            <person name="Ning Y."/>
            <person name="Dai R."/>
            <person name="Xiao M."/>
            <person name="Xu Y."/>
            <person name="Yan Q."/>
            <person name="Zhang L."/>
        </authorList>
    </citation>
    <scope>NUCLEOTIDE SEQUENCE [LARGE SCALE GENOMIC DNA]</scope>
    <source>
        <strain evidence="3 4">19XY460</strain>
    </source>
</reference>
<dbReference type="Proteomes" id="UP001338582">
    <property type="component" value="Chromosome 4"/>
</dbReference>
<sequence length="520" mass="59150">MDTDESLNTLTDQNGTTFEIVKSTQVGQPDTSFKNSHDFGSYQVHIEDTSSGVGGFNTKIFENLNLFMHAPVTEPVNVVGELTAKSPLTQFFDDLLVENRLSSNQKLVLGEGPSPLSIETAQSNIFDGLVEVSRTGKGLLNMSYEEENKMLKHFFKKLLPLLDAHPRSPWPDLALRYCDFDVARSCFISLACIHIYESREGGKEYYKKGIDHIHSTMNHLIDSISTSDATSQSEDGANSIHIRSFVILVLVNVHILFAVLEKGKSSLARYLLKVFASLCNGQDFYDSLKDNENKLSLVLVLSWYDTVSAIVSPDCRLPFCSPEWYGTMNDDFSTLKMMGCPGEIFKAMLEVCYLRHEIHEGRMDDDERFEAELDRVKLQLMCYREYINYDSDQNYVLQLKGAQCWSLAVYVSALRLFKNEQRQNAISAAVNEFIDIYGSIPSLSPTVTQMVWPVYAIGCECVSKSEREALHGYMVKLYEVAQMGTLYLLRWIVEQVWERGITQEEVLQEWLEDRVDYLPL</sequence>
<gene>
    <name evidence="3" type="ORF">PUMCH_003468</name>
</gene>
<dbReference type="Pfam" id="PF11951">
    <property type="entry name" value="Fungal_trans_2"/>
    <property type="match status" value="1"/>
</dbReference>
<dbReference type="PANTHER" id="PTHR37534:SF46">
    <property type="entry name" value="ZN(II)2CYS6 TRANSCRIPTION FACTOR (EUROFUNG)"/>
    <property type="match status" value="1"/>
</dbReference>
<evidence type="ECO:0000256" key="1">
    <source>
        <dbReference type="ARBA" id="ARBA00004123"/>
    </source>
</evidence>
<dbReference type="PANTHER" id="PTHR37534">
    <property type="entry name" value="TRANSCRIPTIONAL ACTIVATOR PROTEIN UGA3"/>
    <property type="match status" value="1"/>
</dbReference>
<keyword evidence="2" id="KW-0539">Nucleus</keyword>
<dbReference type="GeneID" id="88174532"/>
<dbReference type="AlphaFoldDB" id="A0AAX4HC17"/>
<organism evidence="3 4">
    <name type="scientific">Australozyma saopauloensis</name>
    <dbReference type="NCBI Taxonomy" id="291208"/>
    <lineage>
        <taxon>Eukaryota</taxon>
        <taxon>Fungi</taxon>
        <taxon>Dikarya</taxon>
        <taxon>Ascomycota</taxon>
        <taxon>Saccharomycotina</taxon>
        <taxon>Pichiomycetes</taxon>
        <taxon>Metschnikowiaceae</taxon>
        <taxon>Australozyma</taxon>
    </lineage>
</organism>
<protein>
    <submittedName>
        <fullName evidence="3">Uncharacterized protein</fullName>
    </submittedName>
</protein>
<dbReference type="GO" id="GO:0005634">
    <property type="term" value="C:nucleus"/>
    <property type="evidence" value="ECO:0007669"/>
    <property type="project" value="UniProtKB-SubCell"/>
</dbReference>
<accession>A0AAX4HC17</accession>
<comment type="subcellular location">
    <subcellularLocation>
        <location evidence="1">Nucleus</location>
    </subcellularLocation>
</comment>
<dbReference type="InterPro" id="IPR021858">
    <property type="entry name" value="Fun_TF"/>
</dbReference>
<evidence type="ECO:0000313" key="4">
    <source>
        <dbReference type="Proteomes" id="UP001338582"/>
    </source>
</evidence>
<keyword evidence="4" id="KW-1185">Reference proteome</keyword>
<proteinExistence type="predicted"/>
<evidence type="ECO:0000256" key="2">
    <source>
        <dbReference type="ARBA" id="ARBA00023242"/>
    </source>
</evidence>
<dbReference type="KEGG" id="asau:88174532"/>
<dbReference type="RefSeq" id="XP_062878505.1">
    <property type="nucleotide sequence ID" value="XM_063022435.1"/>
</dbReference>